<dbReference type="PROSITE" id="PS51004">
    <property type="entry name" value="SEMA"/>
    <property type="match status" value="1"/>
</dbReference>
<protein>
    <recommendedName>
        <fullName evidence="12">Semaphorin-2A</fullName>
    </recommendedName>
</protein>
<evidence type="ECO:0000256" key="4">
    <source>
        <dbReference type="ARBA" id="ARBA00022473"/>
    </source>
</evidence>
<dbReference type="Pfam" id="PF01437">
    <property type="entry name" value="PSI"/>
    <property type="match status" value="1"/>
</dbReference>
<keyword evidence="5" id="KW-0964">Secreted</keyword>
<dbReference type="Gene3D" id="2.130.10.10">
    <property type="entry name" value="YVTN repeat-like/Quinoprotein amine dehydrogenase"/>
    <property type="match status" value="1"/>
</dbReference>
<dbReference type="InterPro" id="IPR002165">
    <property type="entry name" value="Plexin_repeat"/>
</dbReference>
<dbReference type="InParanoid" id="A0A1V9XIF2"/>
<feature type="chain" id="PRO_5013343034" description="Semaphorin-2A" evidence="15">
    <location>
        <begin position="23"/>
        <end position="684"/>
    </location>
</feature>
<dbReference type="FunCoup" id="A0A1V9XIF2">
    <property type="interactions" value="184"/>
</dbReference>
<dbReference type="Gene3D" id="3.30.1680.10">
    <property type="entry name" value="ligand-binding face of the semaphorins, domain 2"/>
    <property type="match status" value="1"/>
</dbReference>
<evidence type="ECO:0000256" key="9">
    <source>
        <dbReference type="ARBA" id="ARBA00023136"/>
    </source>
</evidence>
<comment type="caution">
    <text evidence="13">Lacks conserved residue(s) required for the propagation of feature annotation.</text>
</comment>
<dbReference type="InterPro" id="IPR015943">
    <property type="entry name" value="WD40/YVTN_repeat-like_dom_sf"/>
</dbReference>
<dbReference type="GO" id="GO:0045499">
    <property type="term" value="F:chemorepellent activity"/>
    <property type="evidence" value="ECO:0007669"/>
    <property type="project" value="TreeGrafter"/>
</dbReference>
<dbReference type="GO" id="GO:0030215">
    <property type="term" value="F:semaphorin receptor binding"/>
    <property type="evidence" value="ECO:0007669"/>
    <property type="project" value="InterPro"/>
</dbReference>
<dbReference type="EMBL" id="MNPL01010134">
    <property type="protein sequence ID" value="OQR73314.1"/>
    <property type="molecule type" value="Genomic_DNA"/>
</dbReference>
<dbReference type="STRING" id="418985.A0A1V9XIF2"/>
<organism evidence="17 18">
    <name type="scientific">Tropilaelaps mercedesae</name>
    <dbReference type="NCBI Taxonomy" id="418985"/>
    <lineage>
        <taxon>Eukaryota</taxon>
        <taxon>Metazoa</taxon>
        <taxon>Ecdysozoa</taxon>
        <taxon>Arthropoda</taxon>
        <taxon>Chelicerata</taxon>
        <taxon>Arachnida</taxon>
        <taxon>Acari</taxon>
        <taxon>Parasitiformes</taxon>
        <taxon>Mesostigmata</taxon>
        <taxon>Gamasina</taxon>
        <taxon>Dermanyssoidea</taxon>
        <taxon>Laelapidae</taxon>
        <taxon>Tropilaelaps</taxon>
    </lineage>
</organism>
<dbReference type="FunFam" id="2.130.10.10:FF:000369">
    <property type="entry name" value="semaphorin-2A isoform X1"/>
    <property type="match status" value="1"/>
</dbReference>
<sequence length="684" mass="76766">MTSLSSCAALLCVATLATVGCGATNLVSKAHVRLFSCGKLHYRTFYFDHRHDALYVGAMDRVFKLPTKDINRTRCDVDSLALNPHNVQSCVSKGKSEQYECRNHIKVIQPMGRDRLYVCGTNAQNPKDWVVHANLSHVHDTIPGVGSGVAKCPFDPDDNSTAVWVEKGNPGDLPGLYSGTVAEFTKADTVIFRTDLYDQTTRQKKYHFKRTIKYDSKWLDRPNFVGSFDIGEYVYFFFRESAVEYINCGKSVYSRVARICKRDTGGKNILNKNWATYLKARLNCSIPGDYPFYFNEIQAVYKIPGDDRMFYAVFTTPMNGLCGSAVCSFSLDSINEVFNGKFKEQETSSSSWLPVFSSKVPEPRPGSCVNDTQTLPDSVLNFIRGHSLMDSAVSHAGGRPVYHRANVVFTALAVHREEVDGVEYTIYYAGSRDGRVFKLVQGNTGSQQPYSELVDVMRVTSPEPVRSMEFSAKHRALFVASDSGVVQLEVVMCRTRHKTCNQCVRDPYCGWDPEQQECRPYSTGFIQDVSGQMPSACAASLKRREIRAFWGETLHLATCVDPQRHPQGQPPQWRHNGVEVTIGPRKFLTWDGGLVIMGANQRDAGRYEQSLTPTGGAVCAHNVTIDTQTCTAPNEGEYRKIYSDWCHEMERYKTARKSWEQKQQKCANSPPLLSNPNDLSFNTV</sequence>
<dbReference type="GO" id="GO:0071526">
    <property type="term" value="P:semaphorin-plexin signaling pathway"/>
    <property type="evidence" value="ECO:0007669"/>
    <property type="project" value="TreeGrafter"/>
</dbReference>
<dbReference type="InterPro" id="IPR036352">
    <property type="entry name" value="Semap_dom_sf"/>
</dbReference>
<proteinExistence type="inferred from homology"/>
<evidence type="ECO:0000256" key="13">
    <source>
        <dbReference type="PROSITE-ProRule" id="PRU00352"/>
    </source>
</evidence>
<dbReference type="GO" id="GO:0005886">
    <property type="term" value="C:plasma membrane"/>
    <property type="evidence" value="ECO:0007669"/>
    <property type="project" value="TreeGrafter"/>
</dbReference>
<dbReference type="SUPFAM" id="SSF101912">
    <property type="entry name" value="Sema domain"/>
    <property type="match status" value="1"/>
</dbReference>
<dbReference type="GO" id="GO:0030335">
    <property type="term" value="P:positive regulation of cell migration"/>
    <property type="evidence" value="ECO:0007669"/>
    <property type="project" value="TreeGrafter"/>
</dbReference>
<keyword evidence="8" id="KW-0524">Neurogenesis</keyword>
<evidence type="ECO:0000256" key="3">
    <source>
        <dbReference type="ARBA" id="ARBA00009492"/>
    </source>
</evidence>
<evidence type="ECO:0000256" key="8">
    <source>
        <dbReference type="ARBA" id="ARBA00022902"/>
    </source>
</evidence>
<evidence type="ECO:0000256" key="7">
    <source>
        <dbReference type="ARBA" id="ARBA00022782"/>
    </source>
</evidence>
<dbReference type="InterPro" id="IPR036179">
    <property type="entry name" value="Ig-like_dom_sf"/>
</dbReference>
<evidence type="ECO:0000313" key="17">
    <source>
        <dbReference type="EMBL" id="OQR73314.1"/>
    </source>
</evidence>
<evidence type="ECO:0000256" key="6">
    <source>
        <dbReference type="ARBA" id="ARBA00022729"/>
    </source>
</evidence>
<dbReference type="GO" id="GO:0007411">
    <property type="term" value="P:axon guidance"/>
    <property type="evidence" value="ECO:0007669"/>
    <property type="project" value="TreeGrafter"/>
</dbReference>
<dbReference type="OrthoDB" id="9988752at2759"/>
<evidence type="ECO:0000256" key="14">
    <source>
        <dbReference type="SAM" id="MobiDB-lite"/>
    </source>
</evidence>
<comment type="similarity">
    <text evidence="3">Belongs to the semaphorin family.</text>
</comment>
<dbReference type="SMART" id="SM00630">
    <property type="entry name" value="Sema"/>
    <property type="match status" value="1"/>
</dbReference>
<comment type="caution">
    <text evidence="17">The sequence shown here is derived from an EMBL/GenBank/DDBJ whole genome shotgun (WGS) entry which is preliminary data.</text>
</comment>
<dbReference type="Pfam" id="PF01403">
    <property type="entry name" value="Sema"/>
    <property type="match status" value="1"/>
</dbReference>
<keyword evidence="11" id="KW-0325">Glycoprotein</keyword>
<keyword evidence="18" id="KW-1185">Reference proteome</keyword>
<evidence type="ECO:0000256" key="1">
    <source>
        <dbReference type="ARBA" id="ARBA00004370"/>
    </source>
</evidence>
<dbReference type="PANTHER" id="PTHR11036">
    <property type="entry name" value="SEMAPHORIN"/>
    <property type="match status" value="1"/>
</dbReference>
<dbReference type="GO" id="GO:0005576">
    <property type="term" value="C:extracellular region"/>
    <property type="evidence" value="ECO:0007669"/>
    <property type="project" value="UniProtKB-SubCell"/>
</dbReference>
<evidence type="ECO:0000256" key="10">
    <source>
        <dbReference type="ARBA" id="ARBA00023157"/>
    </source>
</evidence>
<gene>
    <name evidence="17" type="ORF">BIW11_09808</name>
</gene>
<keyword evidence="4" id="KW-0217">Developmental protein</keyword>
<dbReference type="Proteomes" id="UP000192247">
    <property type="component" value="Unassembled WGS sequence"/>
</dbReference>
<feature type="compositionally biased region" description="Polar residues" evidence="14">
    <location>
        <begin position="664"/>
        <end position="684"/>
    </location>
</feature>
<evidence type="ECO:0000256" key="11">
    <source>
        <dbReference type="ARBA" id="ARBA00023180"/>
    </source>
</evidence>
<dbReference type="CDD" id="cd11238">
    <property type="entry name" value="Sema_2A"/>
    <property type="match status" value="1"/>
</dbReference>
<evidence type="ECO:0000259" key="16">
    <source>
        <dbReference type="PROSITE" id="PS51004"/>
    </source>
</evidence>
<evidence type="ECO:0000313" key="18">
    <source>
        <dbReference type="Proteomes" id="UP000192247"/>
    </source>
</evidence>
<keyword evidence="10" id="KW-1015">Disulfide bond</keyword>
<accession>A0A1V9XIF2</accession>
<keyword evidence="9" id="KW-0472">Membrane</keyword>
<feature type="signal peptide" evidence="15">
    <location>
        <begin position="1"/>
        <end position="22"/>
    </location>
</feature>
<dbReference type="InterPro" id="IPR027231">
    <property type="entry name" value="Semaphorin"/>
</dbReference>
<reference evidence="17 18" key="1">
    <citation type="journal article" date="2017" name="Gigascience">
        <title>Draft genome of the honey bee ectoparasitic mite, Tropilaelaps mercedesae, is shaped by the parasitic life history.</title>
        <authorList>
            <person name="Dong X."/>
            <person name="Armstrong S.D."/>
            <person name="Xia D."/>
            <person name="Makepeace B.L."/>
            <person name="Darby A.C."/>
            <person name="Kadowaki T."/>
        </authorList>
    </citation>
    <scope>NUCLEOTIDE SEQUENCE [LARGE SCALE GENOMIC DNA]</scope>
    <source>
        <strain evidence="17">Wuxi-XJTLU</strain>
    </source>
</reference>
<dbReference type="AlphaFoldDB" id="A0A1V9XIF2"/>
<comment type="subcellular location">
    <subcellularLocation>
        <location evidence="1">Membrane</location>
    </subcellularLocation>
    <subcellularLocation>
        <location evidence="2">Secreted</location>
    </subcellularLocation>
</comment>
<evidence type="ECO:0000256" key="12">
    <source>
        <dbReference type="ARBA" id="ARBA00074148"/>
    </source>
</evidence>
<feature type="region of interest" description="Disordered" evidence="14">
    <location>
        <begin position="663"/>
        <end position="684"/>
    </location>
</feature>
<dbReference type="InterPro" id="IPR001627">
    <property type="entry name" value="Semap_dom"/>
</dbReference>
<dbReference type="SUPFAM" id="SSF48726">
    <property type="entry name" value="Immunoglobulin"/>
    <property type="match status" value="1"/>
</dbReference>
<keyword evidence="7" id="KW-0221">Differentiation</keyword>
<dbReference type="PANTHER" id="PTHR11036:SF90">
    <property type="entry name" value="SEMAPHORIN 2B, ISOFORM D-RELATED"/>
    <property type="match status" value="1"/>
</dbReference>
<feature type="domain" description="Sema" evidence="16">
    <location>
        <begin position="16"/>
        <end position="490"/>
    </location>
</feature>
<name>A0A1V9XIF2_9ACAR</name>
<keyword evidence="6 15" id="KW-0732">Signal</keyword>
<evidence type="ECO:0000256" key="2">
    <source>
        <dbReference type="ARBA" id="ARBA00004613"/>
    </source>
</evidence>
<evidence type="ECO:0000256" key="15">
    <source>
        <dbReference type="SAM" id="SignalP"/>
    </source>
</evidence>
<evidence type="ECO:0000256" key="5">
    <source>
        <dbReference type="ARBA" id="ARBA00022525"/>
    </source>
</evidence>
<dbReference type="SUPFAM" id="SSF103575">
    <property type="entry name" value="Plexin repeat"/>
    <property type="match status" value="1"/>
</dbReference>